<organism evidence="8 9">
    <name type="scientific">Selenomonas flueggei ATCC 43531</name>
    <dbReference type="NCBI Taxonomy" id="638302"/>
    <lineage>
        <taxon>Bacteria</taxon>
        <taxon>Bacillati</taxon>
        <taxon>Bacillota</taxon>
        <taxon>Negativicutes</taxon>
        <taxon>Selenomonadales</taxon>
        <taxon>Selenomonadaceae</taxon>
        <taxon>Selenomonas</taxon>
    </lineage>
</organism>
<name>C4V1L7_9FIRM</name>
<dbReference type="eggNOG" id="COG0235">
    <property type="taxonomic scope" value="Bacteria"/>
</dbReference>
<dbReference type="Gene3D" id="3.40.225.10">
    <property type="entry name" value="Class II aldolase/adducin N-terminal domain"/>
    <property type="match status" value="1"/>
</dbReference>
<dbReference type="PANTHER" id="PTHR22789">
    <property type="entry name" value="FUCULOSE PHOSPHATE ALDOLASE"/>
    <property type="match status" value="1"/>
</dbReference>
<feature type="binding site" evidence="6">
    <location>
        <position position="220"/>
    </location>
    <ligand>
        <name>Zn(2+)</name>
        <dbReference type="ChEBI" id="CHEBI:29105"/>
    </ligand>
</feature>
<dbReference type="SUPFAM" id="SSF53639">
    <property type="entry name" value="AraD/HMP-PK domain-like"/>
    <property type="match status" value="1"/>
</dbReference>
<evidence type="ECO:0000313" key="8">
    <source>
        <dbReference type="EMBL" id="EEQ49343.1"/>
    </source>
</evidence>
<dbReference type="HOGENOM" id="CLU_076831_0_0_9"/>
<evidence type="ECO:0000256" key="4">
    <source>
        <dbReference type="ARBA" id="ARBA00023239"/>
    </source>
</evidence>
<evidence type="ECO:0000256" key="6">
    <source>
        <dbReference type="HAMAP-Rule" id="MF_00770"/>
    </source>
</evidence>
<dbReference type="EC" id="4.1.2.19" evidence="6"/>
<evidence type="ECO:0000256" key="2">
    <source>
        <dbReference type="ARBA" id="ARBA00022723"/>
    </source>
</evidence>
<dbReference type="UniPathway" id="UPA00541">
    <property type="reaction ID" value="UER00603"/>
</dbReference>
<sequence>MRPEQEEDDMEIKNAEFMERFQRLTADAFQKGWHERNGGNLTYRVPAEEVEAVKGSLHEVRAWQPIGNTVPGLAGEYFLVTGSGKYMRNVELAPEENVALIQVDAAGENYGIVWGLVGGGRPTSELPTHLAAHELKKEMTNGTNRIIYHAHPTNLIALTFVLPLEDKAFTRELWEMATEDPVIFPEGIGVVPWMVPGGKEIADASVKLMEKYRVVVWAHHGLFVCGDDFDEAFGLMDTVEKAATICVKVLSMGGKKQTIPREGFVQLAKDFHIALNMDLLD</sequence>
<dbReference type="Proteomes" id="UP000005309">
    <property type="component" value="Unassembled WGS sequence"/>
</dbReference>
<dbReference type="PANTHER" id="PTHR22789:SF16">
    <property type="entry name" value="RHAMNULOSE-1-PHOSPHATE ALDOLASE"/>
    <property type="match status" value="1"/>
</dbReference>
<protein>
    <recommendedName>
        <fullName evidence="6">Rhamnulose-1-phosphate aldolase</fullName>
        <ecNumber evidence="6">4.1.2.19</ecNumber>
    </recommendedName>
</protein>
<dbReference type="NCBIfam" id="NF002963">
    <property type="entry name" value="PRK03634.1"/>
    <property type="match status" value="1"/>
</dbReference>
<feature type="binding site" evidence="6">
    <location>
        <position position="151"/>
    </location>
    <ligand>
        <name>Zn(2+)</name>
        <dbReference type="ChEBI" id="CHEBI:29105"/>
    </ligand>
</feature>
<comment type="similarity">
    <text evidence="6">Belongs to the aldolase class II family. RhaD subfamily.</text>
</comment>
<evidence type="ECO:0000256" key="3">
    <source>
        <dbReference type="ARBA" id="ARBA00022833"/>
    </source>
</evidence>
<evidence type="ECO:0000256" key="1">
    <source>
        <dbReference type="ARBA" id="ARBA00022490"/>
    </source>
</evidence>
<keyword evidence="1 6" id="KW-0963">Cytoplasm</keyword>
<evidence type="ECO:0000259" key="7">
    <source>
        <dbReference type="SMART" id="SM01007"/>
    </source>
</evidence>
<comment type="function">
    <text evidence="6">Catalyzes the reversible cleavage of L-rhamnulose-1-phosphate to dihydroxyacetone phosphate (DHAP) and L-lactaldehyde.</text>
</comment>
<evidence type="ECO:0000313" key="9">
    <source>
        <dbReference type="Proteomes" id="UP000005309"/>
    </source>
</evidence>
<keyword evidence="3 6" id="KW-0862">Zinc</keyword>
<dbReference type="EMBL" id="ACLA01000005">
    <property type="protein sequence ID" value="EEQ49343.1"/>
    <property type="molecule type" value="Genomic_DNA"/>
</dbReference>
<keyword evidence="4 6" id="KW-0456">Lyase</keyword>
<feature type="domain" description="Class II aldolase/adducin N-terminal" evidence="7">
    <location>
        <begin position="19"/>
        <end position="247"/>
    </location>
</feature>
<dbReference type="GO" id="GO:0008994">
    <property type="term" value="F:rhamnulose-1-phosphate aldolase activity"/>
    <property type="evidence" value="ECO:0007669"/>
    <property type="project" value="UniProtKB-UniRule"/>
</dbReference>
<keyword evidence="9" id="KW-1185">Reference proteome</keyword>
<comment type="pathway">
    <text evidence="6">Carbohydrate degradation; L-rhamnose degradation; glycerone phosphate from L-rhamnose: step 3/3.</text>
</comment>
<feature type="binding site" evidence="6">
    <location>
        <position position="149"/>
    </location>
    <ligand>
        <name>Zn(2+)</name>
        <dbReference type="ChEBI" id="CHEBI:29105"/>
    </ligand>
</feature>
<proteinExistence type="inferred from homology"/>
<feature type="active site" evidence="6">
    <location>
        <position position="125"/>
    </location>
</feature>
<evidence type="ECO:0000256" key="5">
    <source>
        <dbReference type="ARBA" id="ARBA00023308"/>
    </source>
</evidence>
<accession>C4V1L7</accession>
<dbReference type="GO" id="GO:0019301">
    <property type="term" value="P:rhamnose catabolic process"/>
    <property type="evidence" value="ECO:0007669"/>
    <property type="project" value="UniProtKB-UniRule"/>
</dbReference>
<dbReference type="GO" id="GO:0005829">
    <property type="term" value="C:cytosol"/>
    <property type="evidence" value="ECO:0007669"/>
    <property type="project" value="TreeGrafter"/>
</dbReference>
<dbReference type="AlphaFoldDB" id="C4V1L7"/>
<reference evidence="8 9" key="1">
    <citation type="submission" date="2009-04" db="EMBL/GenBank/DDBJ databases">
        <authorList>
            <person name="Qin X."/>
            <person name="Bachman B."/>
            <person name="Battles P."/>
            <person name="Bell A."/>
            <person name="Bess C."/>
            <person name="Bickham C."/>
            <person name="Chaboub L."/>
            <person name="Chen D."/>
            <person name="Coyle M."/>
            <person name="Deiros D.R."/>
            <person name="Dinh H."/>
            <person name="Forbes L."/>
            <person name="Fowler G."/>
            <person name="Francisco L."/>
            <person name="Fu Q."/>
            <person name="Gubbala S."/>
            <person name="Hale W."/>
            <person name="Han Y."/>
            <person name="Hemphill L."/>
            <person name="Highlander S.K."/>
            <person name="Hirani K."/>
            <person name="Hogues M."/>
            <person name="Jackson L."/>
            <person name="Jakkamsetti A."/>
            <person name="Javaid M."/>
            <person name="Jiang H."/>
            <person name="Korchina V."/>
            <person name="Kovar C."/>
            <person name="Lara F."/>
            <person name="Lee S."/>
            <person name="Mata R."/>
            <person name="Mathew T."/>
            <person name="Moen C."/>
            <person name="Morales K."/>
            <person name="Munidasa M."/>
            <person name="Nazareth L."/>
            <person name="Ngo R."/>
            <person name="Nguyen L."/>
            <person name="Okwuonu G."/>
            <person name="Ongeri F."/>
            <person name="Patil S."/>
            <person name="Petrosino J."/>
            <person name="Pham C."/>
            <person name="Pham P."/>
            <person name="Pu L.-L."/>
            <person name="Puazo M."/>
            <person name="Raj R."/>
            <person name="Reid J."/>
            <person name="Rouhana J."/>
            <person name="Saada N."/>
            <person name="Shang Y."/>
            <person name="Simmons D."/>
            <person name="Thornton R."/>
            <person name="Warren J."/>
            <person name="Weissenberger G."/>
            <person name="Zhang J."/>
            <person name="Zhang L."/>
            <person name="Zhou C."/>
            <person name="Zhu D."/>
            <person name="Muzny D."/>
            <person name="Worley K."/>
            <person name="Gibbs R."/>
        </authorList>
    </citation>
    <scope>NUCLEOTIDE SEQUENCE [LARGE SCALE GENOMIC DNA]</scope>
    <source>
        <strain evidence="8 9">ATCC 43531</strain>
    </source>
</reference>
<dbReference type="GO" id="GO:0046872">
    <property type="term" value="F:metal ion binding"/>
    <property type="evidence" value="ECO:0007669"/>
    <property type="project" value="UniProtKB-KW"/>
</dbReference>
<dbReference type="InterPro" id="IPR050197">
    <property type="entry name" value="Aldolase_class_II_sugar_metab"/>
</dbReference>
<comment type="catalytic activity">
    <reaction evidence="6">
        <text>L-rhamnulose 1-phosphate = (S)-lactaldehyde + dihydroxyacetone phosphate</text>
        <dbReference type="Rhea" id="RHEA:19689"/>
        <dbReference type="ChEBI" id="CHEBI:18041"/>
        <dbReference type="ChEBI" id="CHEBI:57642"/>
        <dbReference type="ChEBI" id="CHEBI:58313"/>
        <dbReference type="EC" id="4.1.2.19"/>
    </reaction>
</comment>
<comment type="subcellular location">
    <subcellularLocation>
        <location evidence="6">Cytoplasm</location>
    </subcellularLocation>
</comment>
<comment type="cofactor">
    <cofactor evidence="6">
        <name>Zn(2+)</name>
        <dbReference type="ChEBI" id="CHEBI:29105"/>
    </cofactor>
    <text evidence="6">Binds 1 zinc ion per subunit.</text>
</comment>
<dbReference type="InterPro" id="IPR001303">
    <property type="entry name" value="Aldolase_II/adducin_N"/>
</dbReference>
<keyword evidence="2 6" id="KW-0479">Metal-binding</keyword>
<keyword evidence="5 6" id="KW-0684">Rhamnose metabolism</keyword>
<dbReference type="InterPro" id="IPR013447">
    <property type="entry name" value="Rhamnulose-1-P_Aldolase"/>
</dbReference>
<dbReference type="InterPro" id="IPR036409">
    <property type="entry name" value="Aldolase_II/adducin_N_sf"/>
</dbReference>
<comment type="caution">
    <text evidence="8">The sequence shown here is derived from an EMBL/GenBank/DDBJ whole genome shotgun (WGS) entry which is preliminary data.</text>
</comment>
<dbReference type="GO" id="GO:0019323">
    <property type="term" value="P:pentose catabolic process"/>
    <property type="evidence" value="ECO:0007669"/>
    <property type="project" value="TreeGrafter"/>
</dbReference>
<dbReference type="SMART" id="SM01007">
    <property type="entry name" value="Aldolase_II"/>
    <property type="match status" value="1"/>
</dbReference>
<gene>
    <name evidence="6" type="primary">rhaD</name>
    <name evidence="8" type="ORF">HMPREF0908_0411</name>
</gene>
<dbReference type="STRING" id="638302.HMPREF0908_0411"/>
<dbReference type="Pfam" id="PF00596">
    <property type="entry name" value="Aldolase_II"/>
    <property type="match status" value="1"/>
</dbReference>
<dbReference type="HAMAP" id="MF_00770">
    <property type="entry name" value="RhaD"/>
    <property type="match status" value="1"/>
</dbReference>